<gene>
    <name evidence="1" type="ORF">WDK88_24935</name>
</gene>
<keyword evidence="2" id="KW-1185">Reference proteome</keyword>
<reference evidence="1" key="2">
    <citation type="submission" date="2024-03" db="EMBL/GenBank/DDBJ databases">
        <authorList>
            <person name="Bromfield E.S.P."/>
            <person name="Cloutier S."/>
        </authorList>
    </citation>
    <scope>NUCLEOTIDE SEQUENCE</scope>
    <source>
        <strain evidence="1">5S5</strain>
    </source>
</reference>
<protein>
    <submittedName>
        <fullName evidence="1">Uncharacterized protein</fullName>
    </submittedName>
</protein>
<name>A0ABZ2NPF5_9BRAD</name>
<dbReference type="EMBL" id="CP147711">
    <property type="protein sequence ID" value="WXC76723.1"/>
    <property type="molecule type" value="Genomic_DNA"/>
</dbReference>
<organism evidence="1 2">
    <name type="scientific">Bradyrhizobium septentrionale</name>
    <dbReference type="NCBI Taxonomy" id="1404411"/>
    <lineage>
        <taxon>Bacteria</taxon>
        <taxon>Pseudomonadati</taxon>
        <taxon>Pseudomonadota</taxon>
        <taxon>Alphaproteobacteria</taxon>
        <taxon>Hyphomicrobiales</taxon>
        <taxon>Nitrobacteraceae</taxon>
        <taxon>Bradyrhizobium</taxon>
    </lineage>
</organism>
<dbReference type="Proteomes" id="UP001432046">
    <property type="component" value="Chromosome"/>
</dbReference>
<proteinExistence type="predicted"/>
<dbReference type="RefSeq" id="WP_338824679.1">
    <property type="nucleotide sequence ID" value="NZ_CP147708.1"/>
</dbReference>
<evidence type="ECO:0000313" key="1">
    <source>
        <dbReference type="EMBL" id="WXC76723.1"/>
    </source>
</evidence>
<reference evidence="1" key="1">
    <citation type="journal article" date="2021" name="Int. J. Syst. Evol. Microbiol.">
        <title>Bradyrhizobium septentrionale sp. nov. (sv. septentrionale) and Bradyrhizobium quebecense sp. nov. (sv. septentrionale) associated with legumes native to Canada possess rearranged symbiosis genes and numerous insertion sequences.</title>
        <authorList>
            <person name="Bromfield E.S.P."/>
            <person name="Cloutier S."/>
        </authorList>
    </citation>
    <scope>NUCLEOTIDE SEQUENCE</scope>
    <source>
        <strain evidence="1">5S5</strain>
    </source>
</reference>
<sequence>MPSYRGDVMPAGSLWLNVILPEALTVTPWVVIPAPALTFTVISPLKLVLSPPSDGWAASQSTLPVPTPEQ</sequence>
<accession>A0ABZ2NPF5</accession>
<evidence type="ECO:0000313" key="2">
    <source>
        <dbReference type="Proteomes" id="UP001432046"/>
    </source>
</evidence>